<reference evidence="1 2" key="1">
    <citation type="submission" date="2016-09" db="EMBL/GenBank/DDBJ databases">
        <title>Streptomyces rubrolavendulae MJM4426 Genome sequencing and assembly.</title>
        <authorList>
            <person name="Kim J.-G."/>
        </authorList>
    </citation>
    <scope>NUCLEOTIDE SEQUENCE [LARGE SCALE GENOMIC DNA]</scope>
    <source>
        <strain evidence="1 2">MJM4426</strain>
    </source>
</reference>
<evidence type="ECO:0000313" key="1">
    <source>
        <dbReference type="EMBL" id="AOT60049.1"/>
    </source>
</evidence>
<dbReference type="Pfam" id="PF14013">
    <property type="entry name" value="MT0933_antitox"/>
    <property type="match status" value="1"/>
</dbReference>
<dbReference type="InterPro" id="IPR028037">
    <property type="entry name" value="Antitoxin_Rv0909/MT0933"/>
</dbReference>
<keyword evidence="2" id="KW-1185">Reference proteome</keyword>
<proteinExistence type="predicted"/>
<dbReference type="RefSeq" id="WP_078915470.1">
    <property type="nucleotide sequence ID" value="NZ_CP017316.1"/>
</dbReference>
<organism evidence="1 2">
    <name type="scientific">Streptomyces rubrolavendulae</name>
    <dbReference type="NCBI Taxonomy" id="285473"/>
    <lineage>
        <taxon>Bacteria</taxon>
        <taxon>Bacillati</taxon>
        <taxon>Actinomycetota</taxon>
        <taxon>Actinomycetes</taxon>
        <taxon>Kitasatosporales</taxon>
        <taxon>Streptomycetaceae</taxon>
        <taxon>Streptomyces</taxon>
    </lineage>
</organism>
<gene>
    <name evidence="1" type="ORF">A4G23_02912</name>
</gene>
<dbReference type="EMBL" id="CP017316">
    <property type="protein sequence ID" value="AOT60049.1"/>
    <property type="molecule type" value="Genomic_DNA"/>
</dbReference>
<dbReference type="Proteomes" id="UP000095349">
    <property type="component" value="Chromosome"/>
</dbReference>
<dbReference type="AlphaFoldDB" id="A0A1D8G3L8"/>
<evidence type="ECO:0000313" key="2">
    <source>
        <dbReference type="Proteomes" id="UP000095349"/>
    </source>
</evidence>
<dbReference type="PATRIC" id="fig|285473.5.peg.3043"/>
<sequence>MFDSLRNLAGLTDPQRLKDLGDKAEDLAATHGEAIAQGLQKAGDLVDARTDGRYTDRIEAGVDRARSLVERLGERKSAD</sequence>
<evidence type="ECO:0008006" key="3">
    <source>
        <dbReference type="Google" id="ProtNLM"/>
    </source>
</evidence>
<accession>A0A1D8G3L8</accession>
<name>A0A1D8G3L8_9ACTN</name>
<dbReference type="STRING" id="285473.A4G23_02912"/>
<protein>
    <recommendedName>
        <fullName evidence="3">Antitoxin</fullName>
    </recommendedName>
</protein>
<dbReference type="KEGG" id="srn:A4G23_02912"/>
<dbReference type="GeneID" id="91404434"/>